<feature type="region of interest" description="Disordered" evidence="6">
    <location>
        <begin position="1"/>
        <end position="89"/>
    </location>
</feature>
<comment type="subcellular location">
    <subcellularLocation>
        <location evidence="1">Nucleus</location>
    </subcellularLocation>
</comment>
<protein>
    <recommendedName>
        <fullName evidence="7">Velvet domain-containing protein</fullName>
    </recommendedName>
</protein>
<evidence type="ECO:0000256" key="3">
    <source>
        <dbReference type="ARBA" id="ARBA00023015"/>
    </source>
</evidence>
<dbReference type="InterPro" id="IPR038491">
    <property type="entry name" value="Velvet_dom_sf"/>
</dbReference>
<dbReference type="OrthoDB" id="3056235at2759"/>
<feature type="compositionally biased region" description="Polar residues" evidence="6">
    <location>
        <begin position="1"/>
        <end position="17"/>
    </location>
</feature>
<feature type="non-terminal residue" evidence="8">
    <location>
        <position position="1"/>
    </location>
</feature>
<dbReference type="GO" id="GO:0005634">
    <property type="term" value="C:nucleus"/>
    <property type="evidence" value="ECO:0007669"/>
    <property type="project" value="UniProtKB-SubCell"/>
</dbReference>
<name>A0A232LP55_9EURO</name>
<dbReference type="Gene3D" id="2.60.40.3960">
    <property type="entry name" value="Velvet domain"/>
    <property type="match status" value="1"/>
</dbReference>
<dbReference type="AlphaFoldDB" id="A0A232LP55"/>
<keyword evidence="2" id="KW-0749">Sporulation</keyword>
<evidence type="ECO:0000256" key="6">
    <source>
        <dbReference type="SAM" id="MobiDB-lite"/>
    </source>
</evidence>
<comment type="caution">
    <text evidence="8">The sequence shown here is derived from an EMBL/GenBank/DDBJ whole genome shotgun (WGS) entry which is preliminary data.</text>
</comment>
<dbReference type="InterPro" id="IPR021740">
    <property type="entry name" value="Velvet"/>
</dbReference>
<keyword evidence="4" id="KW-0804">Transcription</keyword>
<evidence type="ECO:0000256" key="1">
    <source>
        <dbReference type="ARBA" id="ARBA00004123"/>
    </source>
</evidence>
<keyword evidence="3" id="KW-0805">Transcription regulation</keyword>
<dbReference type="PANTHER" id="PTHR33572">
    <property type="entry name" value="SPORE DEVELOPMENT REGULATOR VOSA"/>
    <property type="match status" value="1"/>
</dbReference>
<evidence type="ECO:0000256" key="2">
    <source>
        <dbReference type="ARBA" id="ARBA00022969"/>
    </source>
</evidence>
<dbReference type="PROSITE" id="PS51821">
    <property type="entry name" value="VELVET"/>
    <property type="match status" value="1"/>
</dbReference>
<dbReference type="Proteomes" id="UP000243515">
    <property type="component" value="Unassembled WGS sequence"/>
</dbReference>
<dbReference type="PANTHER" id="PTHR33572:SF17">
    <property type="entry name" value="SEXUAL DEVELOPMENT REGULATOR VELC"/>
    <property type="match status" value="1"/>
</dbReference>
<dbReference type="GO" id="GO:0030435">
    <property type="term" value="P:sporulation resulting in formation of a cellular spore"/>
    <property type="evidence" value="ECO:0007669"/>
    <property type="project" value="UniProtKB-KW"/>
</dbReference>
<dbReference type="Pfam" id="PF11754">
    <property type="entry name" value="Velvet"/>
    <property type="match status" value="1"/>
</dbReference>
<evidence type="ECO:0000256" key="5">
    <source>
        <dbReference type="ARBA" id="ARBA00023242"/>
    </source>
</evidence>
<keyword evidence="5" id="KW-0539">Nucleus</keyword>
<evidence type="ECO:0000256" key="4">
    <source>
        <dbReference type="ARBA" id="ARBA00023163"/>
    </source>
</evidence>
<gene>
    <name evidence="8" type="ORF">Egran_06306</name>
</gene>
<evidence type="ECO:0000259" key="7">
    <source>
        <dbReference type="PROSITE" id="PS51821"/>
    </source>
</evidence>
<accession>A0A232LP55</accession>
<keyword evidence="9" id="KW-1185">Reference proteome</keyword>
<dbReference type="InterPro" id="IPR037525">
    <property type="entry name" value="Velvet_dom"/>
</dbReference>
<evidence type="ECO:0000313" key="9">
    <source>
        <dbReference type="Proteomes" id="UP000243515"/>
    </source>
</evidence>
<feature type="domain" description="Velvet" evidence="7">
    <location>
        <begin position="109"/>
        <end position="350"/>
    </location>
</feature>
<reference evidence="8 9" key="1">
    <citation type="journal article" date="2015" name="Environ. Microbiol.">
        <title>Metagenome sequence of Elaphomyces granulatus from sporocarp tissue reveals Ascomycota ectomycorrhizal fingerprints of genome expansion and a Proteobacteria-rich microbiome.</title>
        <authorList>
            <person name="Quandt C.A."/>
            <person name="Kohler A."/>
            <person name="Hesse C.N."/>
            <person name="Sharpton T.J."/>
            <person name="Martin F."/>
            <person name="Spatafora J.W."/>
        </authorList>
    </citation>
    <scope>NUCLEOTIDE SEQUENCE [LARGE SCALE GENOMIC DNA]</scope>
    <source>
        <strain evidence="8 9">OSC145934</strain>
    </source>
</reference>
<dbReference type="EMBL" id="NPHW01006301">
    <property type="protein sequence ID" value="OXV05926.1"/>
    <property type="molecule type" value="Genomic_DNA"/>
</dbReference>
<evidence type="ECO:0000313" key="8">
    <source>
        <dbReference type="EMBL" id="OXV05926.1"/>
    </source>
</evidence>
<sequence>SAPEQQQRLDSEQSITRSPAYPESQITSRPLRSDQPSYPIATSGQSVYGSPPYSFSSRPSAEGITASSRSVVSTQISTQRHRASGPGIPLGFEQLLHPQSPTQTSFLRGTTPVARFHLHIRQQPIAARACGAGDKDRRSIDPPPILQMLLVDFDPNSRDDRNLLESPRFTVGCFLYSIKEMPNPSSSPSLHSGEREQLVHSSCIIEAPSNARMAVAASEDARPNPQGRTFQLLSGSCYVSPFYVEEDPDPNTTPAYPISRPSMTPPPVRPLPASFFVFTDLSVRKAGVYRLKFRLTDWGVVEETDQPQPILAEALSEPFTVYSSKDFPGMRESSNLTEQLRKLGIKDLRTRGKDKGKNEE</sequence>
<feature type="compositionally biased region" description="Polar residues" evidence="6">
    <location>
        <begin position="24"/>
        <end position="78"/>
    </location>
</feature>
<proteinExistence type="predicted"/>
<organism evidence="8 9">
    <name type="scientific">Elaphomyces granulatus</name>
    <dbReference type="NCBI Taxonomy" id="519963"/>
    <lineage>
        <taxon>Eukaryota</taxon>
        <taxon>Fungi</taxon>
        <taxon>Dikarya</taxon>
        <taxon>Ascomycota</taxon>
        <taxon>Pezizomycotina</taxon>
        <taxon>Eurotiomycetes</taxon>
        <taxon>Eurotiomycetidae</taxon>
        <taxon>Eurotiales</taxon>
        <taxon>Elaphomycetaceae</taxon>
        <taxon>Elaphomyces</taxon>
    </lineage>
</organism>